<dbReference type="SUPFAM" id="SSF118196">
    <property type="entry name" value="YaeB-like"/>
    <property type="match status" value="1"/>
</dbReference>
<evidence type="ECO:0000256" key="2">
    <source>
        <dbReference type="ARBA" id="ARBA00033753"/>
    </source>
</evidence>
<evidence type="ECO:0000313" key="4">
    <source>
        <dbReference type="EMBL" id="RUO68839.1"/>
    </source>
</evidence>
<dbReference type="Gene3D" id="3.30.2310.10">
    <property type="entry name" value="YaeB-like"/>
    <property type="match status" value="1"/>
</dbReference>
<evidence type="ECO:0000256" key="1">
    <source>
        <dbReference type="ARBA" id="ARBA00022691"/>
    </source>
</evidence>
<dbReference type="RefSeq" id="WP_126781953.1">
    <property type="nucleotide sequence ID" value="NZ_PIQC01000005.1"/>
</dbReference>
<dbReference type="PANTHER" id="PTHR12818:SF0">
    <property type="entry name" value="TRNA (ADENINE(37)-N6)-METHYLTRANSFERASE"/>
    <property type="match status" value="1"/>
</dbReference>
<proteinExistence type="inferred from homology"/>
<dbReference type="NCBIfam" id="TIGR00104">
    <property type="entry name" value="tRNA_TsaA"/>
    <property type="match status" value="1"/>
</dbReference>
<dbReference type="InterPro" id="IPR023370">
    <property type="entry name" value="TrmO-like_N"/>
</dbReference>
<evidence type="ECO:0000259" key="3">
    <source>
        <dbReference type="PROSITE" id="PS51668"/>
    </source>
</evidence>
<dbReference type="PROSITE" id="PS51668">
    <property type="entry name" value="TSAA_2"/>
    <property type="match status" value="1"/>
</dbReference>
<dbReference type="PROSITE" id="PS01318">
    <property type="entry name" value="TSAA_1"/>
    <property type="match status" value="1"/>
</dbReference>
<dbReference type="AlphaFoldDB" id="A0A432YYZ6"/>
<accession>A0A432YYZ6</accession>
<dbReference type="GO" id="GO:0089715">
    <property type="term" value="F:tRNA (L-threonylcarbamoyladenosine(37)-C2) methyltransferase activity"/>
    <property type="evidence" value="ECO:0007669"/>
    <property type="project" value="TreeGrafter"/>
</dbReference>
<dbReference type="CDD" id="cd09281">
    <property type="entry name" value="UPF0066"/>
    <property type="match status" value="1"/>
</dbReference>
<dbReference type="Gene3D" id="2.40.30.70">
    <property type="entry name" value="YaeB-like"/>
    <property type="match status" value="1"/>
</dbReference>
<gene>
    <name evidence="4" type="primary">tsaA</name>
    <name evidence="4" type="ORF">CWI78_07955</name>
</gene>
<dbReference type="EMBL" id="PIQC01000005">
    <property type="protein sequence ID" value="RUO68839.1"/>
    <property type="molecule type" value="Genomic_DNA"/>
</dbReference>
<sequence length="235" mass="26503">MKSQQQLTPIAIIRTPFPEKFSVPRQPGLVPAALAEVELVGDYQHAKAIQGIEQFSHLWLTFEFHQHSSWQERVRPPRLGGNEQLGVFATRSPFRPNQLGLSVVELVAVQTEPKVVLTVRGADLVDNTPIVDIKPYIPYVDAINDARAGFAQQRPEQNLNVQFSGASEDALRADTSHSLDLKTLITEVLRQDPRPAYHKAQSEPRSYGTALLNYNIRWYVQQNTVFVEEISLKQP</sequence>
<dbReference type="Pfam" id="PF01980">
    <property type="entry name" value="TrmO_N"/>
    <property type="match status" value="1"/>
</dbReference>
<organism evidence="4 5">
    <name type="scientific">Idiomarina ramblicola</name>
    <dbReference type="NCBI Taxonomy" id="263724"/>
    <lineage>
        <taxon>Bacteria</taxon>
        <taxon>Pseudomonadati</taxon>
        <taxon>Pseudomonadota</taxon>
        <taxon>Gammaproteobacteria</taxon>
        <taxon>Alteromonadales</taxon>
        <taxon>Idiomarinaceae</taxon>
        <taxon>Idiomarina</taxon>
    </lineage>
</organism>
<dbReference type="GO" id="GO:0032259">
    <property type="term" value="P:methylation"/>
    <property type="evidence" value="ECO:0007669"/>
    <property type="project" value="UniProtKB-KW"/>
</dbReference>
<dbReference type="Pfam" id="PF18389">
    <property type="entry name" value="TrmO_C"/>
    <property type="match status" value="1"/>
</dbReference>
<comment type="caution">
    <text evidence="4">The sequence shown here is derived from an EMBL/GenBank/DDBJ whole genome shotgun (WGS) entry which is preliminary data.</text>
</comment>
<keyword evidence="4" id="KW-0808">Transferase</keyword>
<protein>
    <submittedName>
        <fullName evidence="4">tRNA (N6-threonylcarbamoyladenosine(37)-N6)-methyltransferase TrmO</fullName>
    </submittedName>
</protein>
<reference evidence="5" key="1">
    <citation type="journal article" date="2018" name="Front. Microbiol.">
        <title>Genome-Based Analysis Reveals the Taxonomy and Diversity of the Family Idiomarinaceae.</title>
        <authorList>
            <person name="Liu Y."/>
            <person name="Lai Q."/>
            <person name="Shao Z."/>
        </authorList>
    </citation>
    <scope>NUCLEOTIDE SEQUENCE [LARGE SCALE GENOMIC DNA]</scope>
    <source>
        <strain evidence="5">R22</strain>
    </source>
</reference>
<evidence type="ECO:0000313" key="5">
    <source>
        <dbReference type="Proteomes" id="UP000288058"/>
    </source>
</evidence>
<keyword evidence="1" id="KW-0949">S-adenosyl-L-methionine</keyword>
<dbReference type="InterPro" id="IPR041369">
    <property type="entry name" value="TrmO_C"/>
</dbReference>
<keyword evidence="5" id="KW-1185">Reference proteome</keyword>
<dbReference type="PANTHER" id="PTHR12818">
    <property type="entry name" value="TRNA (ADENINE(37)-N6)-METHYLTRANSFERASE"/>
    <property type="match status" value="1"/>
</dbReference>
<dbReference type="InterPro" id="IPR023368">
    <property type="entry name" value="UPF0066_cons_site"/>
</dbReference>
<dbReference type="InterPro" id="IPR036414">
    <property type="entry name" value="YaeB_N_sf"/>
</dbReference>
<dbReference type="InterPro" id="IPR040372">
    <property type="entry name" value="YaeB-like"/>
</dbReference>
<dbReference type="Proteomes" id="UP000288058">
    <property type="component" value="Unassembled WGS sequence"/>
</dbReference>
<name>A0A432YYZ6_9GAMM</name>
<dbReference type="OrthoDB" id="9804309at2"/>
<keyword evidence="4" id="KW-0489">Methyltransferase</keyword>
<dbReference type="InterPro" id="IPR036413">
    <property type="entry name" value="YaeB-like_sf"/>
</dbReference>
<comment type="similarity">
    <text evidence="2">Belongs to the tRNA methyltransferase O family.</text>
</comment>
<feature type="domain" description="TsaA-like" evidence="3">
    <location>
        <begin position="7"/>
        <end position="145"/>
    </location>
</feature>